<evidence type="ECO:0000256" key="1">
    <source>
        <dbReference type="SAM" id="MobiDB-lite"/>
    </source>
</evidence>
<evidence type="ECO:0000313" key="2">
    <source>
        <dbReference type="EMBL" id="EER39378.1"/>
    </source>
</evidence>
<dbReference type="Proteomes" id="UP000002624">
    <property type="component" value="Unassembled WGS sequence"/>
</dbReference>
<organism evidence="2 3">
    <name type="scientific">Ajellomyces capsulatus (strain H143)</name>
    <name type="common">Darling's disease fungus</name>
    <name type="synonym">Histoplasma capsulatum</name>
    <dbReference type="NCBI Taxonomy" id="544712"/>
    <lineage>
        <taxon>Eukaryota</taxon>
        <taxon>Fungi</taxon>
        <taxon>Dikarya</taxon>
        <taxon>Ascomycota</taxon>
        <taxon>Pezizomycotina</taxon>
        <taxon>Eurotiomycetes</taxon>
        <taxon>Eurotiomycetidae</taxon>
        <taxon>Onygenales</taxon>
        <taxon>Ajellomycetaceae</taxon>
        <taxon>Histoplasma</taxon>
    </lineage>
</organism>
<gene>
    <name evidence="2" type="ORF">HCDG_06483</name>
</gene>
<accession>C6HJV2</accession>
<sequence>MEQPMVININGNSNSNHIPGSKIRPPSSLGASIKITPANSPALKPAARPPHKPSHYSTLSLQTVIGTTTSNPNGFSFHEPTKSFALCAGSATILAEVDQDMNISQRFFRARPTAAPVNPVQSFYNTSTPPTTPDTRTRRPSHYICYNTENATPK</sequence>
<feature type="region of interest" description="Disordered" evidence="1">
    <location>
        <begin position="119"/>
        <end position="140"/>
    </location>
</feature>
<dbReference type="EMBL" id="GG692429">
    <property type="protein sequence ID" value="EER39378.1"/>
    <property type="molecule type" value="Genomic_DNA"/>
</dbReference>
<evidence type="ECO:0000313" key="3">
    <source>
        <dbReference type="Proteomes" id="UP000002624"/>
    </source>
</evidence>
<proteinExistence type="predicted"/>
<feature type="region of interest" description="Disordered" evidence="1">
    <location>
        <begin position="1"/>
        <end position="29"/>
    </location>
</feature>
<feature type="compositionally biased region" description="Low complexity" evidence="1">
    <location>
        <begin position="7"/>
        <end position="21"/>
    </location>
</feature>
<dbReference type="AlphaFoldDB" id="C6HJV2"/>
<reference evidence="3" key="1">
    <citation type="submission" date="2009-05" db="EMBL/GenBank/DDBJ databases">
        <title>The genome sequence of Ajellomyces capsulatus strain H143.</title>
        <authorList>
            <person name="Champion M."/>
            <person name="Cuomo C.A."/>
            <person name="Ma L.-J."/>
            <person name="Henn M.R."/>
            <person name="Sil A."/>
            <person name="Goldman B."/>
            <person name="Young S.K."/>
            <person name="Kodira C.D."/>
            <person name="Zeng Q."/>
            <person name="Koehrsen M."/>
            <person name="Alvarado L."/>
            <person name="Berlin A.M."/>
            <person name="Borenstein D."/>
            <person name="Chen Z."/>
            <person name="Engels R."/>
            <person name="Freedman E."/>
            <person name="Gellesch M."/>
            <person name="Goldberg J."/>
            <person name="Griggs A."/>
            <person name="Gujja S."/>
            <person name="Heiman D.I."/>
            <person name="Hepburn T.A."/>
            <person name="Howarth C."/>
            <person name="Jen D."/>
            <person name="Larson L."/>
            <person name="Lewis B."/>
            <person name="Mehta T."/>
            <person name="Park D."/>
            <person name="Pearson M."/>
            <person name="Roberts A."/>
            <person name="Saif S."/>
            <person name="Shea T.D."/>
            <person name="Shenoy N."/>
            <person name="Sisk P."/>
            <person name="Stolte C."/>
            <person name="Sykes S."/>
            <person name="Walk T."/>
            <person name="White J."/>
            <person name="Yandava C."/>
            <person name="Klein B."/>
            <person name="McEwen J.G."/>
            <person name="Puccia R."/>
            <person name="Goldman G.H."/>
            <person name="Felipe M.S."/>
            <person name="Nino-Vega G."/>
            <person name="San-Blas G."/>
            <person name="Taylor J.W."/>
            <person name="Mendoza L."/>
            <person name="Galagan J.E."/>
            <person name="Nusbaum C."/>
            <person name="Birren B.W."/>
        </authorList>
    </citation>
    <scope>NUCLEOTIDE SEQUENCE [LARGE SCALE GENOMIC DNA]</scope>
    <source>
        <strain evidence="3">H143</strain>
    </source>
</reference>
<dbReference type="HOGENOM" id="CLU_1703723_0_0_1"/>
<protein>
    <submittedName>
        <fullName evidence="2">Uncharacterized protein</fullName>
    </submittedName>
</protein>
<dbReference type="VEuPathDB" id="FungiDB:HCDG_06483"/>
<dbReference type="OrthoDB" id="6252103at2759"/>
<name>C6HJV2_AJECH</name>